<dbReference type="EMBL" id="JRYO01000085">
    <property type="protein sequence ID" value="KHE92879.1"/>
    <property type="molecule type" value="Genomic_DNA"/>
</dbReference>
<name>A0A0B0EJZ1_9BACT</name>
<comment type="caution">
    <text evidence="1">The sequence shown here is derived from an EMBL/GenBank/DDBJ whole genome shotgun (WGS) entry which is preliminary data.</text>
</comment>
<protein>
    <submittedName>
        <fullName evidence="1">Uncharacterized protein</fullName>
    </submittedName>
</protein>
<sequence length="168" mass="19446">MDTDLMKESHISAICEKLKEDDFKFKEQKFDYLDVLLAIGAQFNMSWLKTTQINIFAFMGIVEKVSMEFAVAYSRMTLSYAMKNHKDFPKHMNNITASFPLLISSCIDDDAKQWIQQKPKNQLGFIEMPVILDTDNNTLLFCNESTRRSGNKKFLAALIQKYFNTTNT</sequence>
<dbReference type="Proteomes" id="UP000030652">
    <property type="component" value="Unassembled WGS sequence"/>
</dbReference>
<proteinExistence type="predicted"/>
<gene>
    <name evidence="1" type="ORF">SCABRO_01268</name>
</gene>
<reference evidence="1 2" key="1">
    <citation type="submission" date="2014-10" db="EMBL/GenBank/DDBJ databases">
        <title>Draft genome of anammox bacterium scalindua brodae, obtained using differential coverage binning of sequence data from two enrichment reactors.</title>
        <authorList>
            <person name="Speth D.R."/>
            <person name="Russ L."/>
            <person name="Kartal B."/>
            <person name="Op den Camp H.J."/>
            <person name="Dutilh B.E."/>
            <person name="Jetten M.S."/>
        </authorList>
    </citation>
    <scope>NUCLEOTIDE SEQUENCE [LARGE SCALE GENOMIC DNA]</scope>
    <source>
        <strain evidence="1">RU1</strain>
    </source>
</reference>
<evidence type="ECO:0000313" key="1">
    <source>
        <dbReference type="EMBL" id="KHE92879.1"/>
    </source>
</evidence>
<organism evidence="1 2">
    <name type="scientific">Candidatus Scalindua brodae</name>
    <dbReference type="NCBI Taxonomy" id="237368"/>
    <lineage>
        <taxon>Bacteria</taxon>
        <taxon>Pseudomonadati</taxon>
        <taxon>Planctomycetota</taxon>
        <taxon>Candidatus Brocadiia</taxon>
        <taxon>Candidatus Brocadiales</taxon>
        <taxon>Candidatus Scalinduaceae</taxon>
        <taxon>Candidatus Scalindua</taxon>
    </lineage>
</organism>
<evidence type="ECO:0000313" key="2">
    <source>
        <dbReference type="Proteomes" id="UP000030652"/>
    </source>
</evidence>
<dbReference type="AlphaFoldDB" id="A0A0B0EJZ1"/>
<accession>A0A0B0EJZ1</accession>